<dbReference type="SUPFAM" id="SSF46626">
    <property type="entry name" value="Cytochrome c"/>
    <property type="match status" value="2"/>
</dbReference>
<evidence type="ECO:0000256" key="4">
    <source>
        <dbReference type="ARBA" id="ARBA00022617"/>
    </source>
</evidence>
<reference evidence="15" key="2">
    <citation type="submission" date="2014-09" db="EMBL/GenBank/DDBJ databases">
        <title>Criblamydia sequanensis harbors a mega-plasmid encoding arsenite resistance.</title>
        <authorList>
            <person name="Bertelli C."/>
            <person name="Goesmann A."/>
            <person name="Greub G."/>
        </authorList>
    </citation>
    <scope>NUCLEOTIDE SEQUENCE [LARGE SCALE GENOMIC DNA]</scope>
    <source>
        <strain evidence="15">CRIB-18</strain>
    </source>
</reference>
<evidence type="ECO:0000256" key="1">
    <source>
        <dbReference type="ARBA" id="ARBA00004418"/>
    </source>
</evidence>
<dbReference type="GO" id="GO:0042597">
    <property type="term" value="C:periplasmic space"/>
    <property type="evidence" value="ECO:0007669"/>
    <property type="project" value="UniProtKB-SubCell"/>
</dbReference>
<dbReference type="InterPro" id="IPR004852">
    <property type="entry name" value="Di-haem_cyt_c_peroxidsae"/>
</dbReference>
<dbReference type="GO" id="GO:0004130">
    <property type="term" value="F:cytochrome-c peroxidase activity"/>
    <property type="evidence" value="ECO:0007669"/>
    <property type="project" value="TreeGrafter"/>
</dbReference>
<comment type="caution">
    <text evidence="15">The sequence shown here is derived from an EMBL/GenBank/DDBJ whole genome shotgun (WGS) entry which is preliminary data.</text>
</comment>
<dbReference type="InterPro" id="IPR009056">
    <property type="entry name" value="Cyt_c-like_dom"/>
</dbReference>
<feature type="domain" description="Cytochrome c" evidence="14">
    <location>
        <begin position="57"/>
        <end position="158"/>
    </location>
</feature>
<keyword evidence="10 13" id="KW-0408">Iron</keyword>
<evidence type="ECO:0000313" key="15">
    <source>
        <dbReference type="EMBL" id="CDR33240.1"/>
    </source>
</evidence>
<dbReference type="Gene3D" id="3.20.170.20">
    <property type="entry name" value="Protein of unknown function DUF952"/>
    <property type="match status" value="1"/>
</dbReference>
<evidence type="ECO:0000256" key="10">
    <source>
        <dbReference type="ARBA" id="ARBA00023004"/>
    </source>
</evidence>
<dbReference type="InterPro" id="IPR036909">
    <property type="entry name" value="Cyt_c-like_dom_sf"/>
</dbReference>
<evidence type="ECO:0000256" key="7">
    <source>
        <dbReference type="ARBA" id="ARBA00022764"/>
    </source>
</evidence>
<protein>
    <recommendedName>
        <fullName evidence="12">Methylamine utilization protein MauG</fullName>
    </recommendedName>
</protein>
<name>A0A090D0C3_9BACT</name>
<feature type="domain" description="Cytochrome c" evidence="14">
    <location>
        <begin position="215"/>
        <end position="337"/>
    </location>
</feature>
<keyword evidence="6" id="KW-0732">Signal</keyword>
<evidence type="ECO:0000256" key="9">
    <source>
        <dbReference type="ARBA" id="ARBA00023002"/>
    </source>
</evidence>
<keyword evidence="16" id="KW-1185">Reference proteome</keyword>
<keyword evidence="8" id="KW-0249">Electron transport</keyword>
<sequence>MRSLILGFLLFAIVTKMQTQVQETRVSEPKEQNEEMVKVPLGLPRVPWPKDNPYSEKKAELGKLLYFDKRLSSNHTISCATCHAIKMAFTDQLPVSKGINGHHGTRNAPTVINAAYLKLLFWDGRANSLEEQCKGPLSNPKEMTESDDAHEAYIECRERLRSIKGYSKLFEEAFGTPDCTIKEITEAIATFERTVLSGNSRYDRYKAGDPTAMNEEEIRGYKVFKKVGCINCHRGPNFSDERFHNIGVGMNEPNPDLGRYEITKNKRDWGAFRTPILRDVENTYPYMHDGSLKTLEDVIEYYDVGGIPNKNLHPLMKPLHLSDSDKKALVSFLKALNGEGWQHFKEPEHFPEDMSQPIDKPPYLYKIFSLEDWEASMGKDPLPPTKIDKNFFHLATEDQVNSTVEKFFKGQKEVIVVKLDTGKLKGELSFEANPGGTNKYFHLYQGSIPRASIVEVNHRFLP</sequence>
<proteinExistence type="predicted"/>
<keyword evidence="7" id="KW-0574">Periplasm</keyword>
<keyword evidence="9 15" id="KW-0560">Oxidoreductase</keyword>
<keyword evidence="15" id="KW-0575">Peroxidase</keyword>
<gene>
    <name evidence="15" type="ORF">CSEC_0403</name>
</gene>
<dbReference type="GO" id="GO:0009055">
    <property type="term" value="F:electron transfer activity"/>
    <property type="evidence" value="ECO:0007669"/>
    <property type="project" value="InterPro"/>
</dbReference>
<dbReference type="InterPro" id="IPR051395">
    <property type="entry name" value="Cytochrome_c_Peroxidase/MauG"/>
</dbReference>
<evidence type="ECO:0000313" key="16">
    <source>
        <dbReference type="Proteomes" id="UP000031552"/>
    </source>
</evidence>
<reference evidence="15" key="1">
    <citation type="submission" date="2013-12" db="EMBL/GenBank/DDBJ databases">
        <authorList>
            <person name="Linke B."/>
        </authorList>
    </citation>
    <scope>NUCLEOTIDE SEQUENCE [LARGE SCALE GENOMIC DNA]</scope>
    <source>
        <strain evidence="15">CRIB-18</strain>
    </source>
</reference>
<dbReference type="RefSeq" id="WP_053331692.1">
    <property type="nucleotide sequence ID" value="NZ_CCEJ010000003.1"/>
</dbReference>
<dbReference type="eggNOG" id="COG3502">
    <property type="taxonomic scope" value="Bacteria"/>
</dbReference>
<dbReference type="SUPFAM" id="SSF56399">
    <property type="entry name" value="ADP-ribosylation"/>
    <property type="match status" value="1"/>
</dbReference>
<dbReference type="Pfam" id="PF03150">
    <property type="entry name" value="CCP_MauG"/>
    <property type="match status" value="1"/>
</dbReference>
<evidence type="ECO:0000256" key="5">
    <source>
        <dbReference type="ARBA" id="ARBA00022723"/>
    </source>
</evidence>
<evidence type="ECO:0000256" key="6">
    <source>
        <dbReference type="ARBA" id="ARBA00022729"/>
    </source>
</evidence>
<dbReference type="PANTHER" id="PTHR30600">
    <property type="entry name" value="CYTOCHROME C PEROXIDASE-RELATED"/>
    <property type="match status" value="1"/>
</dbReference>
<dbReference type="eggNOG" id="COG1858">
    <property type="taxonomic scope" value="Bacteria"/>
</dbReference>
<evidence type="ECO:0000256" key="2">
    <source>
        <dbReference type="ARBA" id="ARBA00004856"/>
    </source>
</evidence>
<keyword evidence="3" id="KW-0813">Transport</keyword>
<dbReference type="AlphaFoldDB" id="A0A090D0C3"/>
<organism evidence="15 16">
    <name type="scientific">Candidatus Criblamydia sequanensis CRIB-18</name>
    <dbReference type="NCBI Taxonomy" id="1437425"/>
    <lineage>
        <taxon>Bacteria</taxon>
        <taxon>Pseudomonadati</taxon>
        <taxon>Chlamydiota</taxon>
        <taxon>Chlamydiia</taxon>
        <taxon>Parachlamydiales</taxon>
        <taxon>Candidatus Criblamydiaceae</taxon>
        <taxon>Candidatus Criblamydia</taxon>
    </lineage>
</organism>
<dbReference type="FunFam" id="1.10.760.10:FF:000019">
    <property type="entry name" value="Di-heme cytochrome C peroxidase"/>
    <property type="match status" value="1"/>
</dbReference>
<dbReference type="PROSITE" id="PS51007">
    <property type="entry name" value="CYTC"/>
    <property type="match status" value="2"/>
</dbReference>
<comment type="function">
    <text evidence="11">Involved in methylamine metabolism. Essential for the maturation of the beta subunit of MADH, presumably via a step in the biosynthesis of tryptophan tryptophylquinone (TTQ), the cofactor of MADH.</text>
</comment>
<dbReference type="Pfam" id="PF06108">
    <property type="entry name" value="DUF952"/>
    <property type="match status" value="1"/>
</dbReference>
<evidence type="ECO:0000256" key="8">
    <source>
        <dbReference type="ARBA" id="ARBA00022982"/>
    </source>
</evidence>
<dbReference type="Gene3D" id="1.10.760.10">
    <property type="entry name" value="Cytochrome c-like domain"/>
    <property type="match status" value="2"/>
</dbReference>
<evidence type="ECO:0000256" key="11">
    <source>
        <dbReference type="ARBA" id="ARBA00058991"/>
    </source>
</evidence>
<evidence type="ECO:0000259" key="14">
    <source>
        <dbReference type="PROSITE" id="PS51007"/>
    </source>
</evidence>
<evidence type="ECO:0000256" key="13">
    <source>
        <dbReference type="PROSITE-ProRule" id="PRU00433"/>
    </source>
</evidence>
<dbReference type="Proteomes" id="UP000031552">
    <property type="component" value="Unassembled WGS sequence"/>
</dbReference>
<dbReference type="GO" id="GO:0020037">
    <property type="term" value="F:heme binding"/>
    <property type="evidence" value="ECO:0007669"/>
    <property type="project" value="InterPro"/>
</dbReference>
<dbReference type="GO" id="GO:0046872">
    <property type="term" value="F:metal ion binding"/>
    <property type="evidence" value="ECO:0007669"/>
    <property type="project" value="UniProtKB-KW"/>
</dbReference>
<keyword evidence="4 13" id="KW-0349">Heme</keyword>
<evidence type="ECO:0000256" key="12">
    <source>
        <dbReference type="ARBA" id="ARBA00073576"/>
    </source>
</evidence>
<dbReference type="EMBL" id="CCEJ010000003">
    <property type="protein sequence ID" value="CDR33240.1"/>
    <property type="molecule type" value="Genomic_DNA"/>
</dbReference>
<comment type="pathway">
    <text evidence="2">One-carbon metabolism; methylamine degradation.</text>
</comment>
<evidence type="ECO:0000256" key="3">
    <source>
        <dbReference type="ARBA" id="ARBA00022448"/>
    </source>
</evidence>
<accession>A0A090D0C3</accession>
<dbReference type="InterPro" id="IPR009297">
    <property type="entry name" value="DUF952"/>
</dbReference>
<comment type="subcellular location">
    <subcellularLocation>
        <location evidence="1">Periplasm</location>
    </subcellularLocation>
</comment>
<keyword evidence="5 13" id="KW-0479">Metal-binding</keyword>
<dbReference type="STRING" id="1437425.CSEC_0403"/>